<sequence>MQQLLTCALDRVSQVSTFDEVDEVPDWVISPHELDIIQVNSKSSLHTHEMAPAQWLNSVIKVSNFSVDQAKFVDTVNRWAYLSHPNVVNLFRATHMKHPHTAVFENASYTNLLDYLIVEGSQKFVWQKLHEVALGLKCLHDRGIILEYLNCQHIWVGTDGSAKINGFGIGIHEDDSAKRIQADRWRSPKVLRGSQPSVMSNIYSFA</sequence>
<dbReference type="SUPFAM" id="SSF56112">
    <property type="entry name" value="Protein kinase-like (PK-like)"/>
    <property type="match status" value="1"/>
</dbReference>
<dbReference type="VEuPathDB" id="FungiDB:PYU1_G007657"/>
<evidence type="ECO:0000313" key="5">
    <source>
        <dbReference type="Proteomes" id="UP000019132"/>
    </source>
</evidence>
<dbReference type="PANTHER" id="PTHR24418">
    <property type="entry name" value="TYROSINE-PROTEIN KINASE"/>
    <property type="match status" value="1"/>
</dbReference>
<organism evidence="4 5">
    <name type="scientific">Globisporangium ultimum (strain ATCC 200006 / CBS 805.95 / DAOM BR144)</name>
    <name type="common">Pythium ultimum</name>
    <dbReference type="NCBI Taxonomy" id="431595"/>
    <lineage>
        <taxon>Eukaryota</taxon>
        <taxon>Sar</taxon>
        <taxon>Stramenopiles</taxon>
        <taxon>Oomycota</taxon>
        <taxon>Peronosporomycetes</taxon>
        <taxon>Pythiales</taxon>
        <taxon>Pythiaceae</taxon>
        <taxon>Globisporangium</taxon>
    </lineage>
</organism>
<evidence type="ECO:0000256" key="1">
    <source>
        <dbReference type="ARBA" id="ARBA00022741"/>
    </source>
</evidence>
<keyword evidence="2" id="KW-0067">ATP-binding</keyword>
<dbReference type="Proteomes" id="UP000019132">
    <property type="component" value="Unassembled WGS sequence"/>
</dbReference>
<dbReference type="InterPro" id="IPR000719">
    <property type="entry name" value="Prot_kinase_dom"/>
</dbReference>
<dbReference type="Gene3D" id="1.10.510.10">
    <property type="entry name" value="Transferase(Phosphotransferase) domain 1"/>
    <property type="match status" value="1"/>
</dbReference>
<keyword evidence="5" id="KW-1185">Reference proteome</keyword>
<dbReference type="InterPro" id="IPR001245">
    <property type="entry name" value="Ser-Thr/Tyr_kinase_cat_dom"/>
</dbReference>
<dbReference type="GO" id="GO:0005524">
    <property type="term" value="F:ATP binding"/>
    <property type="evidence" value="ECO:0007669"/>
    <property type="project" value="UniProtKB-KW"/>
</dbReference>
<dbReference type="HOGENOM" id="CLU_1334989_0_0_1"/>
<reference evidence="5" key="2">
    <citation type="submission" date="2010-04" db="EMBL/GenBank/DDBJ databases">
        <authorList>
            <person name="Buell R."/>
            <person name="Hamilton J."/>
            <person name="Hostetler J."/>
        </authorList>
    </citation>
    <scope>NUCLEOTIDE SEQUENCE [LARGE SCALE GENOMIC DNA]</scope>
    <source>
        <strain evidence="5">DAOM:BR144</strain>
    </source>
</reference>
<dbReference type="eggNOG" id="KOG0192">
    <property type="taxonomic scope" value="Eukaryota"/>
</dbReference>
<dbReference type="EMBL" id="GL376585">
    <property type="status" value="NOT_ANNOTATED_CDS"/>
    <property type="molecule type" value="Genomic_DNA"/>
</dbReference>
<reference evidence="5" key="1">
    <citation type="journal article" date="2010" name="Genome Biol.">
        <title>Genome sequence of the necrotrophic plant pathogen Pythium ultimum reveals original pathogenicity mechanisms and effector repertoire.</title>
        <authorList>
            <person name="Levesque C.A."/>
            <person name="Brouwer H."/>
            <person name="Cano L."/>
            <person name="Hamilton J.P."/>
            <person name="Holt C."/>
            <person name="Huitema E."/>
            <person name="Raffaele S."/>
            <person name="Robideau G.P."/>
            <person name="Thines M."/>
            <person name="Win J."/>
            <person name="Zerillo M.M."/>
            <person name="Beakes G.W."/>
            <person name="Boore J.L."/>
            <person name="Busam D."/>
            <person name="Dumas B."/>
            <person name="Ferriera S."/>
            <person name="Fuerstenberg S.I."/>
            <person name="Gachon C.M."/>
            <person name="Gaulin E."/>
            <person name="Govers F."/>
            <person name="Grenville-Briggs L."/>
            <person name="Horner N."/>
            <person name="Hostetler J."/>
            <person name="Jiang R.H."/>
            <person name="Johnson J."/>
            <person name="Krajaejun T."/>
            <person name="Lin H."/>
            <person name="Meijer H.J."/>
            <person name="Moore B."/>
            <person name="Morris P."/>
            <person name="Phuntmart V."/>
            <person name="Puiu D."/>
            <person name="Shetty J."/>
            <person name="Stajich J.E."/>
            <person name="Tripathy S."/>
            <person name="Wawra S."/>
            <person name="van West P."/>
            <person name="Whitty B.R."/>
            <person name="Coutinho P.M."/>
            <person name="Henrissat B."/>
            <person name="Martin F."/>
            <person name="Thomas P.D."/>
            <person name="Tyler B.M."/>
            <person name="De Vries R.P."/>
            <person name="Kamoun S."/>
            <person name="Yandell M."/>
            <person name="Tisserat N."/>
            <person name="Buell C.R."/>
        </authorList>
    </citation>
    <scope>NUCLEOTIDE SEQUENCE</scope>
    <source>
        <strain evidence="5">DAOM:BR144</strain>
    </source>
</reference>
<dbReference type="InterPro" id="IPR011009">
    <property type="entry name" value="Kinase-like_dom_sf"/>
</dbReference>
<dbReference type="EnsemblProtists" id="PYU1_T007673">
    <property type="protein sequence ID" value="PYU1_T007673"/>
    <property type="gene ID" value="PYU1_G007657"/>
</dbReference>
<feature type="domain" description="Protein kinase" evidence="3">
    <location>
        <begin position="1"/>
        <end position="206"/>
    </location>
</feature>
<evidence type="ECO:0000313" key="4">
    <source>
        <dbReference type="EnsemblProtists" id="PYU1_T007673"/>
    </source>
</evidence>
<accession>K3WRS9</accession>
<protein>
    <recommendedName>
        <fullName evidence="3">Protein kinase domain-containing protein</fullName>
    </recommendedName>
</protein>
<dbReference type="InterPro" id="IPR050198">
    <property type="entry name" value="Non-receptor_tyrosine_kinases"/>
</dbReference>
<dbReference type="Pfam" id="PF07714">
    <property type="entry name" value="PK_Tyr_Ser-Thr"/>
    <property type="match status" value="1"/>
</dbReference>
<name>K3WRS9_GLOUD</name>
<dbReference type="AlphaFoldDB" id="K3WRS9"/>
<evidence type="ECO:0000256" key="2">
    <source>
        <dbReference type="ARBA" id="ARBA00022840"/>
    </source>
</evidence>
<dbReference type="GO" id="GO:0004672">
    <property type="term" value="F:protein kinase activity"/>
    <property type="evidence" value="ECO:0007669"/>
    <property type="project" value="InterPro"/>
</dbReference>
<dbReference type="InParanoid" id="K3WRS9"/>
<reference evidence="4" key="3">
    <citation type="submission" date="2015-02" db="UniProtKB">
        <authorList>
            <consortium name="EnsemblProtists"/>
        </authorList>
    </citation>
    <scope>IDENTIFICATION</scope>
    <source>
        <strain evidence="4">DAOM BR144</strain>
    </source>
</reference>
<dbReference type="PROSITE" id="PS50011">
    <property type="entry name" value="PROTEIN_KINASE_DOM"/>
    <property type="match status" value="1"/>
</dbReference>
<keyword evidence="1" id="KW-0547">Nucleotide-binding</keyword>
<proteinExistence type="predicted"/>
<dbReference type="STRING" id="431595.K3WRS9"/>
<evidence type="ECO:0000259" key="3">
    <source>
        <dbReference type="PROSITE" id="PS50011"/>
    </source>
</evidence>